<evidence type="ECO:0000313" key="3">
    <source>
        <dbReference type="Proteomes" id="UP001527925"/>
    </source>
</evidence>
<organism evidence="2 3">
    <name type="scientific">Polyrhizophydium stewartii</name>
    <dbReference type="NCBI Taxonomy" id="2732419"/>
    <lineage>
        <taxon>Eukaryota</taxon>
        <taxon>Fungi</taxon>
        <taxon>Fungi incertae sedis</taxon>
        <taxon>Chytridiomycota</taxon>
        <taxon>Chytridiomycota incertae sedis</taxon>
        <taxon>Chytridiomycetes</taxon>
        <taxon>Rhizophydiales</taxon>
        <taxon>Rhizophydiales incertae sedis</taxon>
        <taxon>Polyrhizophydium</taxon>
    </lineage>
</organism>
<feature type="region of interest" description="Disordered" evidence="1">
    <location>
        <begin position="278"/>
        <end position="309"/>
    </location>
</feature>
<feature type="compositionally biased region" description="Basic and acidic residues" evidence="1">
    <location>
        <begin position="113"/>
        <end position="124"/>
    </location>
</feature>
<feature type="compositionally biased region" description="Basic residues" evidence="1">
    <location>
        <begin position="1"/>
        <end position="19"/>
    </location>
</feature>
<feature type="compositionally biased region" description="Basic and acidic residues" evidence="1">
    <location>
        <begin position="484"/>
        <end position="499"/>
    </location>
</feature>
<evidence type="ECO:0000256" key="1">
    <source>
        <dbReference type="SAM" id="MobiDB-lite"/>
    </source>
</evidence>
<proteinExistence type="predicted"/>
<name>A0ABR4NJ20_9FUNG</name>
<feature type="compositionally biased region" description="Basic and acidic residues" evidence="1">
    <location>
        <begin position="637"/>
        <end position="648"/>
    </location>
</feature>
<feature type="compositionally biased region" description="Basic residues" evidence="1">
    <location>
        <begin position="579"/>
        <end position="591"/>
    </location>
</feature>
<feature type="region of interest" description="Disordered" evidence="1">
    <location>
        <begin position="194"/>
        <end position="230"/>
    </location>
</feature>
<feature type="region of interest" description="Disordered" evidence="1">
    <location>
        <begin position="326"/>
        <end position="397"/>
    </location>
</feature>
<sequence>MGAPPRGHHPHPQHQHHQHPQPAFSPADDRILLGAIDRLHTLLTTTDTPFKKHTLPAGIRSRLVNLVHSEHPDWLHDRVPTERRISWLFKTRHAADQDPAAGRDASAAPHPLLDADRDRARSTDFQRLAESGGPPSPSPLRSPPPTHPAAALRPAGGLADPRLALRGSMLAVPLPPLPLASSRRVNLAAAGRDPARLDPAGLGGPLPWLSDPQDAADDGASSPETRRPLVSLGDAASDRFAALAAARDDQDSDEDDWAAGKARLLKKPTNLWSRLEAASASDGMDPGHAAPSSAKACGSGATPDSPGVREGFRVAVTAPEAADAPLAGAAAHQPPLSRPSTAPSVSPRKRPVGDADADGATLADHDSERSMLAPRPRSGPRSVADQDPTHAAPAAQAAASAPAAAVAVQPVTCDQPAQKQEAALPPIPPASTSAPALARSTRSRLRSPPSPAAVAAKARTSSHAQAVGSDPPDYTSPPLLGASDAHDTQDTQHTDHDLAPRSQPLRPGRTSHRTHISATRSSSREPAVEPASDPAAMDAAKTMQSPLSPPPGGGPLSTAQADVVPSILCSDAEPASPHRQTRRLRSLRSRQSRSQQQQQQQQQPQDDQSEPRSRSGHSTRGGKHVSTGKSGVSAVLEDPKFDDSHDADPMLDDDNDDVEDQAQVPVHRKHSERIAAQRNRVSKAKPTASVVVRGRKQGSAVIGV</sequence>
<reference evidence="2 3" key="1">
    <citation type="submission" date="2023-09" db="EMBL/GenBank/DDBJ databases">
        <title>Pangenome analysis of Batrachochytrium dendrobatidis and related Chytrids.</title>
        <authorList>
            <person name="Yacoub M.N."/>
            <person name="Stajich J.E."/>
            <person name="James T.Y."/>
        </authorList>
    </citation>
    <scope>NUCLEOTIDE SEQUENCE [LARGE SCALE GENOMIC DNA]</scope>
    <source>
        <strain evidence="2 3">JEL0888</strain>
    </source>
</reference>
<protein>
    <submittedName>
        <fullName evidence="2">Uncharacterized protein</fullName>
    </submittedName>
</protein>
<dbReference type="Proteomes" id="UP001527925">
    <property type="component" value="Unassembled WGS sequence"/>
</dbReference>
<dbReference type="EMBL" id="JADGIZ020000003">
    <property type="protein sequence ID" value="KAL2919456.1"/>
    <property type="molecule type" value="Genomic_DNA"/>
</dbReference>
<feature type="compositionally biased region" description="Acidic residues" evidence="1">
    <location>
        <begin position="649"/>
        <end position="660"/>
    </location>
</feature>
<evidence type="ECO:0000313" key="2">
    <source>
        <dbReference type="EMBL" id="KAL2919456.1"/>
    </source>
</evidence>
<feature type="compositionally biased region" description="Basic residues" evidence="1">
    <location>
        <begin position="614"/>
        <end position="623"/>
    </location>
</feature>
<keyword evidence="3" id="KW-1185">Reference proteome</keyword>
<feature type="compositionally biased region" description="Low complexity" evidence="1">
    <location>
        <begin position="326"/>
        <end position="335"/>
    </location>
</feature>
<feature type="compositionally biased region" description="Low complexity" evidence="1">
    <location>
        <begin position="452"/>
        <end position="462"/>
    </location>
</feature>
<accession>A0ABR4NJ20</accession>
<comment type="caution">
    <text evidence="2">The sequence shown here is derived from an EMBL/GenBank/DDBJ whole genome shotgun (WGS) entry which is preliminary data.</text>
</comment>
<feature type="compositionally biased region" description="Pro residues" evidence="1">
    <location>
        <begin position="134"/>
        <end position="147"/>
    </location>
</feature>
<feature type="region of interest" description="Disordered" evidence="1">
    <location>
        <begin position="1"/>
        <end position="26"/>
    </location>
</feature>
<feature type="compositionally biased region" description="Low complexity" evidence="1">
    <location>
        <begin position="430"/>
        <end position="440"/>
    </location>
</feature>
<gene>
    <name evidence="2" type="ORF">HK105_201102</name>
</gene>
<feature type="compositionally biased region" description="Low complexity" evidence="1">
    <location>
        <begin position="592"/>
        <end position="606"/>
    </location>
</feature>
<feature type="region of interest" description="Disordered" evidence="1">
    <location>
        <begin position="417"/>
        <end position="670"/>
    </location>
</feature>
<feature type="region of interest" description="Disordered" evidence="1">
    <location>
        <begin position="97"/>
        <end position="154"/>
    </location>
</feature>